<protein>
    <submittedName>
        <fullName evidence="1">Uncharacterized protein</fullName>
    </submittedName>
</protein>
<dbReference type="EMBL" id="JBIENY010000222">
    <property type="protein sequence ID" value="MFG6296757.1"/>
    <property type="molecule type" value="Genomic_DNA"/>
</dbReference>
<reference evidence="1 2" key="1">
    <citation type="submission" date="2024-10" db="EMBL/GenBank/DDBJ databases">
        <title>Draft genome assembly of a novel steroid transforming actinomycete isolated from African clawed frog Xenopus laevis.</title>
        <authorList>
            <person name="Bragin E."/>
            <person name="Kollerov V."/>
            <person name="Donova M.V."/>
        </authorList>
    </citation>
    <scope>NUCLEOTIDE SEQUENCE [LARGE SCALE GENOMIC DNA]</scope>
    <source>
        <strain evidence="1 2">MTOC-St3</strain>
    </source>
</reference>
<accession>A0ABW7E2M1</accession>
<dbReference type="RefSeq" id="WP_394394153.1">
    <property type="nucleotide sequence ID" value="NZ_JBIENY010000222.1"/>
</dbReference>
<gene>
    <name evidence="1" type="ORF">ACGU38_15525</name>
</gene>
<sequence length="88" mass="9726">MASNTVLPKWAWDLVIAMLNHEDEHGDDSRCLEPVLSAVPVEIRNHAEAIRSYVRAAQQGVVKERAEATWGELASIFAGQKSDQVSKP</sequence>
<proteinExistence type="predicted"/>
<organism evidence="1 2">
    <name type="scientific">Streptomyces rochei</name>
    <name type="common">Streptomyces parvullus</name>
    <dbReference type="NCBI Taxonomy" id="1928"/>
    <lineage>
        <taxon>Bacteria</taxon>
        <taxon>Bacillati</taxon>
        <taxon>Actinomycetota</taxon>
        <taxon>Actinomycetes</taxon>
        <taxon>Kitasatosporales</taxon>
        <taxon>Streptomycetaceae</taxon>
        <taxon>Streptomyces</taxon>
        <taxon>Streptomyces rochei group</taxon>
    </lineage>
</organism>
<name>A0ABW7E2M1_STRRO</name>
<dbReference type="Proteomes" id="UP001605990">
    <property type="component" value="Unassembled WGS sequence"/>
</dbReference>
<evidence type="ECO:0000313" key="2">
    <source>
        <dbReference type="Proteomes" id="UP001605990"/>
    </source>
</evidence>
<evidence type="ECO:0000313" key="1">
    <source>
        <dbReference type="EMBL" id="MFG6296757.1"/>
    </source>
</evidence>
<keyword evidence="2" id="KW-1185">Reference proteome</keyword>
<comment type="caution">
    <text evidence="1">The sequence shown here is derived from an EMBL/GenBank/DDBJ whole genome shotgun (WGS) entry which is preliminary data.</text>
</comment>